<protein>
    <submittedName>
        <fullName evidence="2">Uncharacterized protein</fullName>
    </submittedName>
</protein>
<evidence type="ECO:0000313" key="3">
    <source>
        <dbReference type="Proteomes" id="UP000239273"/>
    </source>
</evidence>
<evidence type="ECO:0000313" key="2">
    <source>
        <dbReference type="EMBL" id="PQJ92702.1"/>
    </source>
</evidence>
<reference evidence="4" key="3">
    <citation type="journal article" date="2019" name="Int. J. Syst. Evol. Microbiol.">
        <title>The Global Catalogue of Microorganisms (GCM) 10K type strain sequencing project: providing services to taxonomists for standard genome sequencing and annotation.</title>
        <authorList>
            <consortium name="The Broad Institute Genomics Platform"/>
            <consortium name="The Broad Institute Genome Sequencing Center for Infectious Disease"/>
            <person name="Wu L."/>
            <person name="Ma J."/>
        </authorList>
    </citation>
    <scope>NUCLEOTIDE SEQUENCE [LARGE SCALE GENOMIC DNA]</scope>
    <source>
        <strain evidence="4">NBRC 105001</strain>
    </source>
</reference>
<name>A0A2S7XH26_9GAMM</name>
<dbReference type="RefSeq" id="WP_105062833.1">
    <property type="nucleotide sequence ID" value="NZ_BSOU01000004.1"/>
</dbReference>
<dbReference type="AlphaFoldDB" id="A0A2S7XH26"/>
<dbReference type="EMBL" id="MSCP01000001">
    <property type="protein sequence ID" value="PQJ92702.1"/>
    <property type="molecule type" value="Genomic_DNA"/>
</dbReference>
<evidence type="ECO:0000313" key="1">
    <source>
        <dbReference type="EMBL" id="GLR74779.1"/>
    </source>
</evidence>
<keyword evidence="4" id="KW-1185">Reference proteome</keyword>
<dbReference type="OrthoDB" id="9888801at2"/>
<comment type="caution">
    <text evidence="2">The sequence shown here is derived from an EMBL/GenBank/DDBJ whole genome shotgun (WGS) entry which is preliminary data.</text>
</comment>
<dbReference type="Proteomes" id="UP001156660">
    <property type="component" value="Unassembled WGS sequence"/>
</dbReference>
<reference evidence="2 3" key="2">
    <citation type="submission" date="2016-12" db="EMBL/GenBank/DDBJ databases">
        <title>Diversity of luminous bacteria.</title>
        <authorList>
            <person name="Yoshizawa S."/>
            <person name="Kogure K."/>
        </authorList>
    </citation>
    <scope>NUCLEOTIDE SEQUENCE [LARGE SCALE GENOMIC DNA]</scope>
    <source>
        <strain evidence="2 3">NBRC 105001</strain>
    </source>
</reference>
<gene>
    <name evidence="2" type="ORF">BTO23_01025</name>
    <name evidence="1" type="ORF">GCM10007855_16530</name>
</gene>
<proteinExistence type="predicted"/>
<dbReference type="Proteomes" id="UP000239273">
    <property type="component" value="Unassembled WGS sequence"/>
</dbReference>
<sequence>MLFIDKLNSSFDELKLDAAKELVNRDRRYKDILSIISRYCENVSFINGQDIKDRTNKYEWLCSVVDIHLTATMLTDQIDGNDIPMDSEIIKEDNEAKAKQILESIVLYLVAASPKPDLRRF</sequence>
<dbReference type="EMBL" id="BSOU01000004">
    <property type="protein sequence ID" value="GLR74779.1"/>
    <property type="molecule type" value="Genomic_DNA"/>
</dbReference>
<reference evidence="1" key="4">
    <citation type="submission" date="2023-01" db="EMBL/GenBank/DDBJ databases">
        <title>Draft genome sequence of Aliivibrio sifiae strain NBRC 105001.</title>
        <authorList>
            <person name="Sun Q."/>
            <person name="Mori K."/>
        </authorList>
    </citation>
    <scope>NUCLEOTIDE SEQUENCE</scope>
    <source>
        <strain evidence="1">NBRC 105001</strain>
    </source>
</reference>
<organism evidence="2 3">
    <name type="scientific">Aliivibrio sifiae</name>
    <dbReference type="NCBI Taxonomy" id="566293"/>
    <lineage>
        <taxon>Bacteria</taxon>
        <taxon>Pseudomonadati</taxon>
        <taxon>Pseudomonadota</taxon>
        <taxon>Gammaproteobacteria</taxon>
        <taxon>Vibrionales</taxon>
        <taxon>Vibrionaceae</taxon>
        <taxon>Aliivibrio</taxon>
    </lineage>
</organism>
<accession>A0A2S7XH26</accession>
<evidence type="ECO:0000313" key="4">
    <source>
        <dbReference type="Proteomes" id="UP001156660"/>
    </source>
</evidence>
<reference evidence="1" key="1">
    <citation type="journal article" date="2014" name="Int. J. Syst. Evol. Microbiol.">
        <title>Complete genome of a new Firmicutes species belonging to the dominant human colonic microbiota ('Ruminococcus bicirculans') reveals two chromosomes and a selective capacity to utilize plant glucans.</title>
        <authorList>
            <consortium name="NISC Comparative Sequencing Program"/>
            <person name="Wegmann U."/>
            <person name="Louis P."/>
            <person name="Goesmann A."/>
            <person name="Henrissat B."/>
            <person name="Duncan S.H."/>
            <person name="Flint H.J."/>
        </authorList>
    </citation>
    <scope>NUCLEOTIDE SEQUENCE</scope>
    <source>
        <strain evidence="1">NBRC 105001</strain>
    </source>
</reference>